<evidence type="ECO:0000256" key="1">
    <source>
        <dbReference type="ARBA" id="ARBA00023284"/>
    </source>
</evidence>
<dbReference type="PANTHER" id="PTHR42852">
    <property type="entry name" value="THIOL:DISULFIDE INTERCHANGE PROTEIN DSBE"/>
    <property type="match status" value="1"/>
</dbReference>
<dbReference type="AlphaFoldDB" id="A0A840I1Z8"/>
<keyword evidence="4" id="KW-0413">Isomerase</keyword>
<dbReference type="Pfam" id="PF00578">
    <property type="entry name" value="AhpC-TSA"/>
    <property type="match status" value="1"/>
</dbReference>
<evidence type="ECO:0000313" key="5">
    <source>
        <dbReference type="Proteomes" id="UP000563524"/>
    </source>
</evidence>
<dbReference type="PROSITE" id="PS51352">
    <property type="entry name" value="THIOREDOXIN_2"/>
    <property type="match status" value="1"/>
</dbReference>
<keyword evidence="1" id="KW-0676">Redox-active center</keyword>
<dbReference type="SUPFAM" id="SSF52833">
    <property type="entry name" value="Thioredoxin-like"/>
    <property type="match status" value="1"/>
</dbReference>
<reference evidence="4 5" key="1">
    <citation type="submission" date="2020-08" db="EMBL/GenBank/DDBJ databases">
        <title>Genomic Encyclopedia of Type Strains, Phase IV (KMG-IV): sequencing the most valuable type-strain genomes for metagenomic binning, comparative biology and taxonomic classification.</title>
        <authorList>
            <person name="Goeker M."/>
        </authorList>
    </citation>
    <scope>NUCLEOTIDE SEQUENCE [LARGE SCALE GENOMIC DNA]</scope>
    <source>
        <strain evidence="4 5">DSM 102850</strain>
    </source>
</reference>
<dbReference type="GO" id="GO:0015036">
    <property type="term" value="F:disulfide oxidoreductase activity"/>
    <property type="evidence" value="ECO:0007669"/>
    <property type="project" value="UniProtKB-ARBA"/>
</dbReference>
<proteinExistence type="predicted"/>
<dbReference type="Proteomes" id="UP000563524">
    <property type="component" value="Unassembled WGS sequence"/>
</dbReference>
<feature type="transmembrane region" description="Helical" evidence="2">
    <location>
        <begin position="12"/>
        <end position="30"/>
    </location>
</feature>
<keyword evidence="2" id="KW-1133">Transmembrane helix</keyword>
<keyword evidence="2" id="KW-0472">Membrane</keyword>
<dbReference type="InterPro" id="IPR000866">
    <property type="entry name" value="AhpC/TSA"/>
</dbReference>
<dbReference type="EMBL" id="JACHOB010000001">
    <property type="protein sequence ID" value="MBB4658311.1"/>
    <property type="molecule type" value="Genomic_DNA"/>
</dbReference>
<gene>
    <name evidence="4" type="ORF">GGQ59_000811</name>
</gene>
<dbReference type="RefSeq" id="WP_183816032.1">
    <property type="nucleotide sequence ID" value="NZ_JACHOB010000001.1"/>
</dbReference>
<dbReference type="GO" id="GO:0016209">
    <property type="term" value="F:antioxidant activity"/>
    <property type="evidence" value="ECO:0007669"/>
    <property type="project" value="InterPro"/>
</dbReference>
<dbReference type="Gene3D" id="3.40.30.10">
    <property type="entry name" value="Glutaredoxin"/>
    <property type="match status" value="1"/>
</dbReference>
<organism evidence="4 5">
    <name type="scientific">Parvularcula dongshanensis</name>
    <dbReference type="NCBI Taxonomy" id="1173995"/>
    <lineage>
        <taxon>Bacteria</taxon>
        <taxon>Pseudomonadati</taxon>
        <taxon>Pseudomonadota</taxon>
        <taxon>Alphaproteobacteria</taxon>
        <taxon>Parvularculales</taxon>
        <taxon>Parvularculaceae</taxon>
        <taxon>Parvularcula</taxon>
    </lineage>
</organism>
<evidence type="ECO:0000256" key="2">
    <source>
        <dbReference type="SAM" id="Phobius"/>
    </source>
</evidence>
<keyword evidence="2" id="KW-0812">Transmembrane</keyword>
<comment type="caution">
    <text evidence="4">The sequence shown here is derived from an EMBL/GenBank/DDBJ whole genome shotgun (WGS) entry which is preliminary data.</text>
</comment>
<dbReference type="PROSITE" id="PS00194">
    <property type="entry name" value="THIOREDOXIN_1"/>
    <property type="match status" value="1"/>
</dbReference>
<dbReference type="InterPro" id="IPR017937">
    <property type="entry name" value="Thioredoxin_CS"/>
</dbReference>
<dbReference type="InterPro" id="IPR013766">
    <property type="entry name" value="Thioredoxin_domain"/>
</dbReference>
<dbReference type="InterPro" id="IPR036249">
    <property type="entry name" value="Thioredoxin-like_sf"/>
</dbReference>
<dbReference type="PANTHER" id="PTHR42852:SF13">
    <property type="entry name" value="PROTEIN DIPZ"/>
    <property type="match status" value="1"/>
</dbReference>
<sequence>MRLLRTLTEPRTLLIVMMILGGAFLAYVILAASVPKSRPWEEGAETDRGPLLTGEVEGFRPADVPRGLPPVTVTKAGGDEAELRALAGRGEVVVLNLWASWCAPCLEELPSLVAMAERTGVTLLPIAVERPSDAQTALLEKAGVAGAFPLWSDPSLSLLGAFGGDLGLPLTAIYDVRGREVGRLEGAADWAAPEALRLIEAIRDGEAKF</sequence>
<evidence type="ECO:0000313" key="4">
    <source>
        <dbReference type="EMBL" id="MBB4658311.1"/>
    </source>
</evidence>
<accession>A0A840I1Z8</accession>
<protein>
    <submittedName>
        <fullName evidence="4">Thiol-disulfide isomerase/thioredoxin</fullName>
    </submittedName>
</protein>
<feature type="domain" description="Thioredoxin" evidence="3">
    <location>
        <begin position="62"/>
        <end position="204"/>
    </location>
</feature>
<keyword evidence="5" id="KW-1185">Reference proteome</keyword>
<dbReference type="InterPro" id="IPR050553">
    <property type="entry name" value="Thioredoxin_ResA/DsbE_sf"/>
</dbReference>
<dbReference type="GO" id="GO:0016853">
    <property type="term" value="F:isomerase activity"/>
    <property type="evidence" value="ECO:0007669"/>
    <property type="project" value="UniProtKB-KW"/>
</dbReference>
<name>A0A840I1Z8_9PROT</name>
<dbReference type="CDD" id="cd02966">
    <property type="entry name" value="TlpA_like_family"/>
    <property type="match status" value="1"/>
</dbReference>
<evidence type="ECO:0000259" key="3">
    <source>
        <dbReference type="PROSITE" id="PS51352"/>
    </source>
</evidence>